<gene>
    <name evidence="2" type="ordered locus">RSPO_m00563</name>
</gene>
<dbReference type="EMBL" id="CP002820">
    <property type="protein sequence ID" value="AEG71202.1"/>
    <property type="molecule type" value="Genomic_DNA"/>
</dbReference>
<protein>
    <recommendedName>
        <fullName evidence="1">Immunity MXAN-0049 protein domain-containing protein</fullName>
    </recommendedName>
</protein>
<keyword evidence="2" id="KW-0614">Plasmid</keyword>
<dbReference type="HOGENOM" id="CLU_125461_0_0_4"/>
<name>F6G7S3_RALS8</name>
<reference evidence="2 3" key="1">
    <citation type="journal article" date="2011" name="J. Bacteriol.">
        <title>Complete genome sequence of the plant pathogen Ralstonia solanacearum strain Po82.</title>
        <authorList>
            <person name="Xu J."/>
            <person name="Zheng H.J."/>
            <person name="Liu L."/>
            <person name="Pan Z.C."/>
            <person name="Prior P."/>
            <person name="Tang B."/>
            <person name="Xu J.S."/>
            <person name="Zhang H."/>
            <person name="Tian Q."/>
            <person name="Zhang L.Q."/>
            <person name="Feng J."/>
        </authorList>
    </citation>
    <scope>NUCLEOTIDE SEQUENCE [LARGE SCALE GENOMIC DNA]</scope>
    <source>
        <strain evidence="3">Po82</strain>
    </source>
</reference>
<geneLocation type="plasmid" evidence="3"/>
<organism evidence="2 3">
    <name type="scientific">Ralstonia solanacearum (strain Po82)</name>
    <dbReference type="NCBI Taxonomy" id="1031711"/>
    <lineage>
        <taxon>Bacteria</taxon>
        <taxon>Pseudomonadati</taxon>
        <taxon>Pseudomonadota</taxon>
        <taxon>Betaproteobacteria</taxon>
        <taxon>Burkholderiales</taxon>
        <taxon>Burkholderiaceae</taxon>
        <taxon>Ralstonia</taxon>
        <taxon>Ralstonia solanacearum species complex</taxon>
    </lineage>
</organism>
<evidence type="ECO:0000313" key="2">
    <source>
        <dbReference type="EMBL" id="AEG71202.1"/>
    </source>
</evidence>
<evidence type="ECO:0000313" key="3">
    <source>
        <dbReference type="Proteomes" id="UP000007953"/>
    </source>
</evidence>
<dbReference type="InterPro" id="IPR012433">
    <property type="entry name" value="Imm11"/>
</dbReference>
<sequence length="185" mass="21530">MCRLGIYDLESPIPSEGDIIVLPNKKGRLAEFFIWNEGDGNFLQFSKLRAQAQGGVKWSAMRTADYLRANIGIPIFSAKAREFLTHRIPNDLQFYECEIYCEGREEVFFICKVMKYMKLVDGQRSSFRILSEGEKILNNVVYRSDLDEDFYIARDVEFCERLVVSEKFVDLCQSERLHIEFGNPL</sequence>
<dbReference type="Proteomes" id="UP000007953">
    <property type="component" value="Plasmid megaplasmid"/>
</dbReference>
<dbReference type="Pfam" id="PF07791">
    <property type="entry name" value="Imm11"/>
    <property type="match status" value="1"/>
</dbReference>
<dbReference type="AlphaFoldDB" id="F6G7S3"/>
<dbReference type="RefSeq" id="WP_014618841.1">
    <property type="nucleotide sequence ID" value="NC_017575.1"/>
</dbReference>
<accession>F6G7S3</accession>
<evidence type="ECO:0000259" key="1">
    <source>
        <dbReference type="Pfam" id="PF07791"/>
    </source>
</evidence>
<dbReference type="GeneID" id="61364271"/>
<proteinExistence type="predicted"/>
<feature type="domain" description="Immunity MXAN-0049 protein" evidence="1">
    <location>
        <begin position="62"/>
        <end position="177"/>
    </location>
</feature>
<dbReference type="KEGG" id="rsn:RSPO_m00563"/>